<comment type="caution">
    <text evidence="1">The sequence shown here is derived from an EMBL/GenBank/DDBJ whole genome shotgun (WGS) entry which is preliminary data.</text>
</comment>
<dbReference type="Proteomes" id="UP000767446">
    <property type="component" value="Unassembled WGS sequence"/>
</dbReference>
<reference evidence="1" key="1">
    <citation type="submission" date="2021-02" db="EMBL/GenBank/DDBJ databases">
        <title>Metagenome analyses of Stigonema ocellatum DSM 106950, Chlorogloea purpurea SAG 13.99 and Gomphosphaeria aponina DSM 107014.</title>
        <authorList>
            <person name="Marter P."/>
            <person name="Huang S."/>
        </authorList>
    </citation>
    <scope>NUCLEOTIDE SEQUENCE</scope>
    <source>
        <strain evidence="1">JP213</strain>
    </source>
</reference>
<evidence type="ECO:0000313" key="2">
    <source>
        <dbReference type="Proteomes" id="UP000767446"/>
    </source>
</evidence>
<dbReference type="AlphaFoldDB" id="A0A941JNT1"/>
<accession>A0A941JNT1</accession>
<proteinExistence type="predicted"/>
<protein>
    <submittedName>
        <fullName evidence="1">Uncharacterized protein</fullName>
    </submittedName>
</protein>
<sequence>MNKLSLILLSSPTIFGSLLLTLLTDKPAMAGELKQTNTAPKVEKAPSANILCERQNCTGNAHLARMNTMLKEASKDEFSNLETTPEGHLILEISDEESLKAVELFGCDCVNSINVLRQMRGETVGVEGDILPKEPLKLCNQLTAEEMLNQ</sequence>
<name>A0A941JNT1_9CHRO</name>
<gene>
    <name evidence="1" type="ORF">DSM107014_01865</name>
</gene>
<evidence type="ECO:0000313" key="1">
    <source>
        <dbReference type="EMBL" id="MBR8826648.1"/>
    </source>
</evidence>
<organism evidence="1 2">
    <name type="scientific">Gomphosphaeria aponina SAG 52.96 = DSM 107014</name>
    <dbReference type="NCBI Taxonomy" id="1521640"/>
    <lineage>
        <taxon>Bacteria</taxon>
        <taxon>Bacillati</taxon>
        <taxon>Cyanobacteriota</taxon>
        <taxon>Cyanophyceae</taxon>
        <taxon>Oscillatoriophycideae</taxon>
        <taxon>Chroococcales</taxon>
        <taxon>Gomphosphaeriaceae</taxon>
        <taxon>Gomphosphaeria</taxon>
    </lineage>
</organism>
<dbReference type="EMBL" id="JADQBC010000007">
    <property type="protein sequence ID" value="MBR8826648.1"/>
    <property type="molecule type" value="Genomic_DNA"/>
</dbReference>